<dbReference type="PANTHER" id="PTHR11910">
    <property type="entry name" value="ATP SYNTHASE DELTA CHAIN"/>
    <property type="match status" value="1"/>
</dbReference>
<sequence>MAELITLARPYAKAAFERAKAQQALAEWDELLTVAGQVVADAATRQLLTNPGITEQQKAEFILECTGKTANEEQHNFLMILAENNRLGLFPEIATLFNSFRADLERTIDINVSSPFELTEEQQQKLTQALSKKLDRNVQIETTLDTSLIGGLVVRTGDLVIDASVRGKLTKLAETLGS</sequence>
<evidence type="ECO:0000256" key="5">
    <source>
        <dbReference type="ARBA" id="ARBA00023136"/>
    </source>
</evidence>
<evidence type="ECO:0000256" key="1">
    <source>
        <dbReference type="ARBA" id="ARBA00004370"/>
    </source>
</evidence>
<gene>
    <name evidence="7" type="ORF">LCGC14_0092380</name>
</gene>
<keyword evidence="3" id="KW-0375">Hydrogen ion transport</keyword>
<dbReference type="SUPFAM" id="SSF47928">
    <property type="entry name" value="N-terminal domain of the delta subunit of the F1F0-ATP synthase"/>
    <property type="match status" value="1"/>
</dbReference>
<name>A0A0F9VFC3_9ZZZZ</name>
<dbReference type="InterPro" id="IPR020781">
    <property type="entry name" value="ATPase_OSCP/d_CS"/>
</dbReference>
<dbReference type="GO" id="GO:0016020">
    <property type="term" value="C:membrane"/>
    <property type="evidence" value="ECO:0007669"/>
    <property type="project" value="UniProtKB-SubCell"/>
</dbReference>
<dbReference type="HAMAP" id="MF_01416">
    <property type="entry name" value="ATP_synth_delta_bact"/>
    <property type="match status" value="1"/>
</dbReference>
<dbReference type="InterPro" id="IPR026015">
    <property type="entry name" value="ATP_synth_OSCP/delta_N_sf"/>
</dbReference>
<accession>A0A0F9VFC3</accession>
<evidence type="ECO:0000256" key="3">
    <source>
        <dbReference type="ARBA" id="ARBA00022781"/>
    </source>
</evidence>
<keyword evidence="6" id="KW-0066">ATP synthesis</keyword>
<evidence type="ECO:0000313" key="7">
    <source>
        <dbReference type="EMBL" id="KKO03811.1"/>
    </source>
</evidence>
<evidence type="ECO:0000256" key="4">
    <source>
        <dbReference type="ARBA" id="ARBA00023065"/>
    </source>
</evidence>
<keyword evidence="5" id="KW-0472">Membrane</keyword>
<dbReference type="PRINTS" id="PR00125">
    <property type="entry name" value="ATPASEDELTA"/>
</dbReference>
<evidence type="ECO:0000256" key="6">
    <source>
        <dbReference type="ARBA" id="ARBA00023310"/>
    </source>
</evidence>
<dbReference type="NCBIfam" id="TIGR01145">
    <property type="entry name" value="ATP_synt_delta"/>
    <property type="match status" value="1"/>
</dbReference>
<proteinExistence type="inferred from homology"/>
<protein>
    <recommendedName>
        <fullName evidence="8">ATP synthase subunit delta</fullName>
    </recommendedName>
</protein>
<dbReference type="GO" id="GO:0046933">
    <property type="term" value="F:proton-transporting ATP synthase activity, rotational mechanism"/>
    <property type="evidence" value="ECO:0007669"/>
    <property type="project" value="InterPro"/>
</dbReference>
<comment type="subcellular location">
    <subcellularLocation>
        <location evidence="1">Membrane</location>
    </subcellularLocation>
</comment>
<keyword evidence="2" id="KW-0813">Transport</keyword>
<organism evidence="7">
    <name type="scientific">marine sediment metagenome</name>
    <dbReference type="NCBI Taxonomy" id="412755"/>
    <lineage>
        <taxon>unclassified sequences</taxon>
        <taxon>metagenomes</taxon>
        <taxon>ecological metagenomes</taxon>
    </lineage>
</organism>
<dbReference type="InterPro" id="IPR000711">
    <property type="entry name" value="ATPase_OSCP/dsu"/>
</dbReference>
<comment type="caution">
    <text evidence="7">The sequence shown here is derived from an EMBL/GenBank/DDBJ whole genome shotgun (WGS) entry which is preliminary data.</text>
</comment>
<dbReference type="EMBL" id="LAZR01000025">
    <property type="protein sequence ID" value="KKO03811.1"/>
    <property type="molecule type" value="Genomic_DNA"/>
</dbReference>
<keyword evidence="4" id="KW-0406">Ion transport</keyword>
<reference evidence="7" key="1">
    <citation type="journal article" date="2015" name="Nature">
        <title>Complex archaea that bridge the gap between prokaryotes and eukaryotes.</title>
        <authorList>
            <person name="Spang A."/>
            <person name="Saw J.H."/>
            <person name="Jorgensen S.L."/>
            <person name="Zaremba-Niedzwiedzka K."/>
            <person name="Martijn J."/>
            <person name="Lind A.E."/>
            <person name="van Eijk R."/>
            <person name="Schleper C."/>
            <person name="Guy L."/>
            <person name="Ettema T.J."/>
        </authorList>
    </citation>
    <scope>NUCLEOTIDE SEQUENCE</scope>
</reference>
<dbReference type="NCBIfam" id="NF004402">
    <property type="entry name" value="PRK05758.2-2"/>
    <property type="match status" value="1"/>
</dbReference>
<dbReference type="Gene3D" id="1.10.520.20">
    <property type="entry name" value="N-terminal domain of the delta subunit of the F1F0-ATP synthase"/>
    <property type="match status" value="1"/>
</dbReference>
<dbReference type="PROSITE" id="PS00389">
    <property type="entry name" value="ATPASE_DELTA"/>
    <property type="match status" value="1"/>
</dbReference>
<dbReference type="AlphaFoldDB" id="A0A0F9VFC3"/>
<evidence type="ECO:0008006" key="8">
    <source>
        <dbReference type="Google" id="ProtNLM"/>
    </source>
</evidence>
<evidence type="ECO:0000256" key="2">
    <source>
        <dbReference type="ARBA" id="ARBA00022448"/>
    </source>
</evidence>
<dbReference type="Pfam" id="PF00213">
    <property type="entry name" value="OSCP"/>
    <property type="match status" value="1"/>
</dbReference>